<sequence length="751" mass="81205">MSRTVLLLCLLVSSSNSLAPPRRSFPLNSTERPVQLFPLQNVTSMFLSSDGSTLYVGARDAVLSLDVSGGGGVTQKQRVSWRPTDDKAAECRRKGKDSAVDCPNFVHVLLPLNSTHLYACGSYAFSPQDAFIDRLTFSMVNGPSRRCPYSPFQRSSALTSDGELFTATTTTFKGTMPQISRHFSRDGRPDVSLDNYVSLLDEPVFVSSSADSANGKIYFFFSEFGSEFSFLEKLRIPRVAQVCKDDMGGRRILQKKWTSFAKAPLLCQPPTPPHNVLQDMFTLPPPEGSSSSETLFYGVFTSQWSGPSESAVCVFTLQDIAAVFSGTYRKLDKNSQRWSPASGRHLGQCGLANSSDADLEAVRTGFLTAGSVRAVGNGPVLVSAERRYSRVAAMRARAANGKEFPLLFLVTDSGFLHKVVLSDQEPRIIEEVQLFTGPQPVRSLTLASTKGVLFVGTSDGVVAVPLATCSAHRTCSQCVLSRDPLCGWSQSRRVCTGVSGAEEDVIQNLEDGIEQIKCPEEETAGDIRDVSVSLNQAVRLQCEKPSNLAVLSWTSHERKPLPETLFIRSPDGSLSFLASARTLGAYSCEAEEAGLREVVVSYRVLDTFSPRSIVPQPGDDFEDISTETTVSQDAVSAQDPPSAGDPRRPADTTQADPDVPSKPGPSTSRTENRISMDAPRREKSFHGELVVVSLLLAVCVCVMAAGALALWRQKKAGPPVGSSAHVDDSSKTNDSMEICSLEAGSELKSGE</sequence>
<dbReference type="InterPro" id="IPR013783">
    <property type="entry name" value="Ig-like_fold"/>
</dbReference>
<dbReference type="GO" id="GO:0007411">
    <property type="term" value="P:axon guidance"/>
    <property type="evidence" value="ECO:0007669"/>
    <property type="project" value="TreeGrafter"/>
</dbReference>
<keyword evidence="5" id="KW-0325">Glycoprotein</keyword>
<dbReference type="Gene3D" id="2.60.40.10">
    <property type="entry name" value="Immunoglobulins"/>
    <property type="match status" value="1"/>
</dbReference>
<evidence type="ECO:0000256" key="5">
    <source>
        <dbReference type="ARBA" id="ARBA00023180"/>
    </source>
</evidence>
<protein>
    <recommendedName>
        <fullName evidence="14">Sema domain-containing protein</fullName>
    </recommendedName>
</protein>
<dbReference type="SMART" id="SM00423">
    <property type="entry name" value="PSI"/>
    <property type="match status" value="1"/>
</dbReference>
<dbReference type="Pfam" id="PF01437">
    <property type="entry name" value="PSI"/>
    <property type="match status" value="1"/>
</dbReference>
<comment type="caution">
    <text evidence="6">Lacks conserved residue(s) required for the propagation of feature annotation.</text>
</comment>
<organism evidence="12 13">
    <name type="scientific">Oryzias javanicus</name>
    <name type="common">Javanese ricefish</name>
    <name type="synonym">Aplocheilus javanicus</name>
    <dbReference type="NCBI Taxonomy" id="123683"/>
    <lineage>
        <taxon>Eukaryota</taxon>
        <taxon>Metazoa</taxon>
        <taxon>Chordata</taxon>
        <taxon>Craniata</taxon>
        <taxon>Vertebrata</taxon>
        <taxon>Euteleostomi</taxon>
        <taxon>Actinopterygii</taxon>
        <taxon>Neopterygii</taxon>
        <taxon>Teleostei</taxon>
        <taxon>Neoteleostei</taxon>
        <taxon>Acanthomorphata</taxon>
        <taxon>Ovalentaria</taxon>
        <taxon>Atherinomorphae</taxon>
        <taxon>Beloniformes</taxon>
        <taxon>Adrianichthyidae</taxon>
        <taxon>Oryziinae</taxon>
        <taxon>Oryzias</taxon>
    </lineage>
</organism>
<dbReference type="SUPFAM" id="SSF101912">
    <property type="entry name" value="Sema domain"/>
    <property type="match status" value="1"/>
</dbReference>
<feature type="compositionally biased region" description="Polar residues" evidence="7">
    <location>
        <begin position="626"/>
        <end position="635"/>
    </location>
</feature>
<accession>A0A437CMG9</accession>
<keyword evidence="9" id="KW-0732">Signal</keyword>
<dbReference type="PROSITE" id="PS51004">
    <property type="entry name" value="SEMA"/>
    <property type="match status" value="1"/>
</dbReference>
<gene>
    <name evidence="12" type="ORF">OJAV_G00164410</name>
</gene>
<feature type="region of interest" description="Disordered" evidence="7">
    <location>
        <begin position="716"/>
        <end position="751"/>
    </location>
</feature>
<evidence type="ECO:0000313" key="12">
    <source>
        <dbReference type="EMBL" id="RVE63309.1"/>
    </source>
</evidence>
<reference evidence="12 13" key="1">
    <citation type="submission" date="2018-11" db="EMBL/GenBank/DDBJ databases">
        <authorList>
            <person name="Lopez-Roques C."/>
            <person name="Donnadieu C."/>
            <person name="Bouchez O."/>
            <person name="Klopp C."/>
            <person name="Cabau C."/>
            <person name="Zahm M."/>
        </authorList>
    </citation>
    <scope>NUCLEOTIDE SEQUENCE [LARGE SCALE GENOMIC DNA]</scope>
    <source>
        <strain evidence="12">RS831</strain>
        <tissue evidence="12">Whole body</tissue>
    </source>
</reference>
<proteinExistence type="inferred from homology"/>
<feature type="domain" description="Ig-like" evidence="10">
    <location>
        <begin position="519"/>
        <end position="601"/>
    </location>
</feature>
<dbReference type="PROSITE" id="PS50835">
    <property type="entry name" value="IG_LIKE"/>
    <property type="match status" value="1"/>
</dbReference>
<dbReference type="GO" id="GO:0071526">
    <property type="term" value="P:semaphorin-plexin signaling pathway"/>
    <property type="evidence" value="ECO:0007669"/>
    <property type="project" value="TreeGrafter"/>
</dbReference>
<dbReference type="GO" id="GO:0030215">
    <property type="term" value="F:semaphorin receptor binding"/>
    <property type="evidence" value="ECO:0007669"/>
    <property type="project" value="InterPro"/>
</dbReference>
<reference evidence="12 13" key="2">
    <citation type="submission" date="2019-01" db="EMBL/GenBank/DDBJ databases">
        <title>A chromosome length genome reference of the Java medaka (oryzias javanicus).</title>
        <authorList>
            <person name="Herpin A."/>
            <person name="Takehana Y."/>
            <person name="Naruse K."/>
            <person name="Ansai S."/>
            <person name="Kawaguchi M."/>
        </authorList>
    </citation>
    <scope>NUCLEOTIDE SEQUENCE [LARGE SCALE GENOMIC DNA]</scope>
    <source>
        <strain evidence="12">RS831</strain>
        <tissue evidence="12">Whole body</tissue>
    </source>
</reference>
<evidence type="ECO:0000256" key="6">
    <source>
        <dbReference type="PROSITE-ProRule" id="PRU00352"/>
    </source>
</evidence>
<dbReference type="PANTHER" id="PTHR11036:SF145">
    <property type="entry name" value="SEMAPHORIN-4A ISOFORM X1-RELATED"/>
    <property type="match status" value="1"/>
</dbReference>
<keyword evidence="13" id="KW-1185">Reference proteome</keyword>
<dbReference type="SMART" id="SM00630">
    <property type="entry name" value="Sema"/>
    <property type="match status" value="1"/>
</dbReference>
<evidence type="ECO:0000256" key="7">
    <source>
        <dbReference type="SAM" id="MobiDB-lite"/>
    </source>
</evidence>
<dbReference type="GO" id="GO:0005886">
    <property type="term" value="C:plasma membrane"/>
    <property type="evidence" value="ECO:0007669"/>
    <property type="project" value="TreeGrafter"/>
</dbReference>
<dbReference type="GO" id="GO:0045499">
    <property type="term" value="F:chemorepellent activity"/>
    <property type="evidence" value="ECO:0007669"/>
    <property type="project" value="TreeGrafter"/>
</dbReference>
<dbReference type="InterPro" id="IPR002165">
    <property type="entry name" value="Plexin_repeat"/>
</dbReference>
<dbReference type="FunFam" id="2.130.10.10:FF:000257">
    <property type="entry name" value="semaphorin-4A isoform X2"/>
    <property type="match status" value="1"/>
</dbReference>
<name>A0A437CMG9_ORYJA</name>
<dbReference type="InterPro" id="IPR016201">
    <property type="entry name" value="PSI"/>
</dbReference>
<dbReference type="InterPro" id="IPR027231">
    <property type="entry name" value="Semaphorin"/>
</dbReference>
<feature type="compositionally biased region" description="Basic and acidic residues" evidence="7">
    <location>
        <begin position="670"/>
        <end position="679"/>
    </location>
</feature>
<dbReference type="Proteomes" id="UP000283210">
    <property type="component" value="Chromosome 16"/>
</dbReference>
<evidence type="ECO:0000256" key="2">
    <source>
        <dbReference type="ARBA" id="ARBA00009492"/>
    </source>
</evidence>
<dbReference type="GO" id="GO:0030335">
    <property type="term" value="P:positive regulation of cell migration"/>
    <property type="evidence" value="ECO:0007669"/>
    <property type="project" value="TreeGrafter"/>
</dbReference>
<dbReference type="InterPro" id="IPR015943">
    <property type="entry name" value="WD40/YVTN_repeat-like_dom_sf"/>
</dbReference>
<keyword evidence="8" id="KW-0812">Transmembrane</keyword>
<dbReference type="EMBL" id="CM012452">
    <property type="protein sequence ID" value="RVE63309.1"/>
    <property type="molecule type" value="Genomic_DNA"/>
</dbReference>
<keyword evidence="4" id="KW-1015">Disulfide bond</keyword>
<evidence type="ECO:0000259" key="10">
    <source>
        <dbReference type="PROSITE" id="PS50835"/>
    </source>
</evidence>
<dbReference type="Gene3D" id="2.130.10.10">
    <property type="entry name" value="YVTN repeat-like/Quinoprotein amine dehydrogenase"/>
    <property type="match status" value="1"/>
</dbReference>
<evidence type="ECO:0000259" key="11">
    <source>
        <dbReference type="PROSITE" id="PS51004"/>
    </source>
</evidence>
<comment type="subcellular location">
    <subcellularLocation>
        <location evidence="1">Membrane</location>
    </subcellularLocation>
</comment>
<evidence type="ECO:0000313" key="13">
    <source>
        <dbReference type="Proteomes" id="UP000283210"/>
    </source>
</evidence>
<comment type="similarity">
    <text evidence="2">Belongs to the semaphorin family.</text>
</comment>
<dbReference type="OrthoDB" id="9988752at2759"/>
<evidence type="ECO:0000256" key="9">
    <source>
        <dbReference type="SAM" id="SignalP"/>
    </source>
</evidence>
<evidence type="ECO:0000256" key="8">
    <source>
        <dbReference type="SAM" id="Phobius"/>
    </source>
</evidence>
<dbReference type="InterPro" id="IPR007110">
    <property type="entry name" value="Ig-like_dom"/>
</dbReference>
<keyword evidence="8" id="KW-1133">Transmembrane helix</keyword>
<evidence type="ECO:0000256" key="3">
    <source>
        <dbReference type="ARBA" id="ARBA00023136"/>
    </source>
</evidence>
<dbReference type="Gene3D" id="3.30.1680.10">
    <property type="entry name" value="ligand-binding face of the semaphorins, domain 2"/>
    <property type="match status" value="1"/>
</dbReference>
<feature type="transmembrane region" description="Helical" evidence="8">
    <location>
        <begin position="689"/>
        <end position="711"/>
    </location>
</feature>
<evidence type="ECO:0008006" key="14">
    <source>
        <dbReference type="Google" id="ProtNLM"/>
    </source>
</evidence>
<evidence type="ECO:0000256" key="1">
    <source>
        <dbReference type="ARBA" id="ARBA00004370"/>
    </source>
</evidence>
<dbReference type="InterPro" id="IPR036352">
    <property type="entry name" value="Semap_dom_sf"/>
</dbReference>
<dbReference type="Pfam" id="PF01403">
    <property type="entry name" value="Sema"/>
    <property type="match status" value="1"/>
</dbReference>
<dbReference type="GO" id="GO:0001755">
    <property type="term" value="P:neural crest cell migration"/>
    <property type="evidence" value="ECO:0007669"/>
    <property type="project" value="TreeGrafter"/>
</dbReference>
<evidence type="ECO:0000256" key="4">
    <source>
        <dbReference type="ARBA" id="ARBA00023157"/>
    </source>
</evidence>
<dbReference type="SUPFAM" id="SSF103575">
    <property type="entry name" value="Plexin repeat"/>
    <property type="match status" value="1"/>
</dbReference>
<feature type="domain" description="Sema" evidence="11">
    <location>
        <begin position="10"/>
        <end position="466"/>
    </location>
</feature>
<feature type="signal peptide" evidence="9">
    <location>
        <begin position="1"/>
        <end position="17"/>
    </location>
</feature>
<feature type="region of interest" description="Disordered" evidence="7">
    <location>
        <begin position="614"/>
        <end position="679"/>
    </location>
</feature>
<dbReference type="InterPro" id="IPR001627">
    <property type="entry name" value="Semap_dom"/>
</dbReference>
<dbReference type="PANTHER" id="PTHR11036">
    <property type="entry name" value="SEMAPHORIN"/>
    <property type="match status" value="1"/>
</dbReference>
<dbReference type="AlphaFoldDB" id="A0A437CMG9"/>
<keyword evidence="3 8" id="KW-0472">Membrane</keyword>
<feature type="chain" id="PRO_5019075225" description="Sema domain-containing protein" evidence="9">
    <location>
        <begin position="18"/>
        <end position="751"/>
    </location>
</feature>